<evidence type="ECO:0000256" key="4">
    <source>
        <dbReference type="ARBA" id="ARBA00023288"/>
    </source>
</evidence>
<evidence type="ECO:0000313" key="7">
    <source>
        <dbReference type="Proteomes" id="UP001165085"/>
    </source>
</evidence>
<comment type="caution">
    <text evidence="6">The sequence shown here is derived from an EMBL/GenBank/DDBJ whole genome shotgun (WGS) entry which is preliminary data.</text>
</comment>
<dbReference type="GO" id="GO:0003924">
    <property type="term" value="F:GTPase activity"/>
    <property type="evidence" value="ECO:0007669"/>
    <property type="project" value="InterPro"/>
</dbReference>
<dbReference type="PROSITE" id="PS51421">
    <property type="entry name" value="RAS"/>
    <property type="match status" value="1"/>
</dbReference>
<dbReference type="PRINTS" id="PR00449">
    <property type="entry name" value="RASTRNSFRMNG"/>
</dbReference>
<sequence length="259" mass="28720">MSSIPDLKSPVSSFVPLENERYDYLFKVVVVGDSGVGKTSLIQQLCFERFANDQKSTIGVEFNSKSLLVDSKQVKIQLWDTAGQERFRSVAPSYYRGSLGAVITYDTTYAKSFEQIQFWLNSLNQHCPTAKILVIGNKSDLVDLRAVPIEVAREFAEQEDLVLVEASAKDLSSVEFAFNKLVSVILADRNATSLAQETYSNAHSPPPPAAEKPSLSNVIKLKIDERKAKKRNSKLDQWGISKKVGRQPQKMGSHGGNCC</sequence>
<dbReference type="PANTHER" id="PTHR47979">
    <property type="entry name" value="DRAB11-RELATED"/>
    <property type="match status" value="1"/>
</dbReference>
<dbReference type="InterPro" id="IPR027417">
    <property type="entry name" value="P-loop_NTPase"/>
</dbReference>
<dbReference type="SMART" id="SM00175">
    <property type="entry name" value="RAB"/>
    <property type="match status" value="1"/>
</dbReference>
<evidence type="ECO:0000256" key="5">
    <source>
        <dbReference type="SAM" id="MobiDB-lite"/>
    </source>
</evidence>
<dbReference type="Pfam" id="PF00071">
    <property type="entry name" value="Ras"/>
    <property type="match status" value="1"/>
</dbReference>
<dbReference type="PROSITE" id="PS51419">
    <property type="entry name" value="RAB"/>
    <property type="match status" value="1"/>
</dbReference>
<evidence type="ECO:0000256" key="1">
    <source>
        <dbReference type="ARBA" id="ARBA00006270"/>
    </source>
</evidence>
<dbReference type="SMART" id="SM00173">
    <property type="entry name" value="RAS"/>
    <property type="match status" value="1"/>
</dbReference>
<protein>
    <submittedName>
        <fullName evidence="6">Uncharacterized protein</fullName>
    </submittedName>
</protein>
<dbReference type="EMBL" id="BRXY01000003">
    <property type="protein sequence ID" value="GMH51329.1"/>
    <property type="molecule type" value="Genomic_DNA"/>
</dbReference>
<dbReference type="AlphaFoldDB" id="A0A9W6ZBS0"/>
<dbReference type="Proteomes" id="UP001165085">
    <property type="component" value="Unassembled WGS sequence"/>
</dbReference>
<dbReference type="GO" id="GO:0005525">
    <property type="term" value="F:GTP binding"/>
    <property type="evidence" value="ECO:0007669"/>
    <property type="project" value="UniProtKB-KW"/>
</dbReference>
<dbReference type="OrthoDB" id="191883at2759"/>
<dbReference type="SMART" id="SM00176">
    <property type="entry name" value="RAN"/>
    <property type="match status" value="1"/>
</dbReference>
<dbReference type="NCBIfam" id="TIGR00231">
    <property type="entry name" value="small_GTP"/>
    <property type="match status" value="1"/>
</dbReference>
<dbReference type="FunFam" id="3.40.50.300:FF:001129">
    <property type="entry name" value="ras-related protein Rab-44 isoform X2"/>
    <property type="match status" value="1"/>
</dbReference>
<evidence type="ECO:0000256" key="3">
    <source>
        <dbReference type="ARBA" id="ARBA00023134"/>
    </source>
</evidence>
<evidence type="ECO:0000256" key="2">
    <source>
        <dbReference type="ARBA" id="ARBA00022741"/>
    </source>
</evidence>
<dbReference type="InterPro" id="IPR050209">
    <property type="entry name" value="Rab_GTPases_membrane_traffic"/>
</dbReference>
<proteinExistence type="inferred from homology"/>
<dbReference type="InterPro" id="IPR005225">
    <property type="entry name" value="Small_GTP-bd"/>
</dbReference>
<organism evidence="6 7">
    <name type="scientific">Triparma strigata</name>
    <dbReference type="NCBI Taxonomy" id="1606541"/>
    <lineage>
        <taxon>Eukaryota</taxon>
        <taxon>Sar</taxon>
        <taxon>Stramenopiles</taxon>
        <taxon>Ochrophyta</taxon>
        <taxon>Bolidophyceae</taxon>
        <taxon>Parmales</taxon>
        <taxon>Triparmaceae</taxon>
        <taxon>Triparma</taxon>
    </lineage>
</organism>
<dbReference type="InterPro" id="IPR001806">
    <property type="entry name" value="Small_GTPase"/>
</dbReference>
<comment type="similarity">
    <text evidence="1">Belongs to the small GTPase superfamily. Rab family.</text>
</comment>
<reference evidence="7" key="1">
    <citation type="journal article" date="2023" name="Commun. Biol.">
        <title>Genome analysis of Parmales, the sister group of diatoms, reveals the evolutionary specialization of diatoms from phago-mixotrophs to photoautotrophs.</title>
        <authorList>
            <person name="Ban H."/>
            <person name="Sato S."/>
            <person name="Yoshikawa S."/>
            <person name="Yamada K."/>
            <person name="Nakamura Y."/>
            <person name="Ichinomiya M."/>
            <person name="Sato N."/>
            <person name="Blanc-Mathieu R."/>
            <person name="Endo H."/>
            <person name="Kuwata A."/>
            <person name="Ogata H."/>
        </authorList>
    </citation>
    <scope>NUCLEOTIDE SEQUENCE [LARGE SCALE GENOMIC DNA]</scope>
    <source>
        <strain evidence="7">NIES 3701</strain>
    </source>
</reference>
<feature type="region of interest" description="Disordered" evidence="5">
    <location>
        <begin position="229"/>
        <end position="259"/>
    </location>
</feature>
<accession>A0A9W6ZBS0</accession>
<keyword evidence="4" id="KW-0449">Lipoprotein</keyword>
<keyword evidence="3" id="KW-0342">GTP-binding</keyword>
<dbReference type="CDD" id="cd00154">
    <property type="entry name" value="Rab"/>
    <property type="match status" value="1"/>
</dbReference>
<gene>
    <name evidence="6" type="ORF">TrST_g4589</name>
</gene>
<name>A0A9W6ZBS0_9STRA</name>
<evidence type="ECO:0000313" key="6">
    <source>
        <dbReference type="EMBL" id="GMH51329.1"/>
    </source>
</evidence>
<dbReference type="SMART" id="SM00174">
    <property type="entry name" value="RHO"/>
    <property type="match status" value="1"/>
</dbReference>
<keyword evidence="2" id="KW-0547">Nucleotide-binding</keyword>
<dbReference type="PROSITE" id="PS51420">
    <property type="entry name" value="RHO"/>
    <property type="match status" value="1"/>
</dbReference>
<keyword evidence="7" id="KW-1185">Reference proteome</keyword>
<dbReference type="SUPFAM" id="SSF52540">
    <property type="entry name" value="P-loop containing nucleoside triphosphate hydrolases"/>
    <property type="match status" value="1"/>
</dbReference>
<dbReference type="Gene3D" id="3.40.50.300">
    <property type="entry name" value="P-loop containing nucleotide triphosphate hydrolases"/>
    <property type="match status" value="1"/>
</dbReference>